<comment type="caution">
    <text evidence="9">The sequence shown here is derived from an EMBL/GenBank/DDBJ whole genome shotgun (WGS) entry which is preliminary data.</text>
</comment>
<dbReference type="Proteomes" id="UP000598775">
    <property type="component" value="Unassembled WGS sequence"/>
</dbReference>
<comment type="subcellular location">
    <subcellularLocation>
        <location evidence="1">Cell membrane</location>
        <topology evidence="1">Multi-pass membrane protein</topology>
    </subcellularLocation>
</comment>
<dbReference type="SUPFAM" id="SSF143865">
    <property type="entry name" value="CorA soluble domain-like"/>
    <property type="match status" value="1"/>
</dbReference>
<dbReference type="GO" id="GO:0000287">
    <property type="term" value="F:magnesium ion binding"/>
    <property type="evidence" value="ECO:0007669"/>
    <property type="project" value="TreeGrafter"/>
</dbReference>
<keyword evidence="7 8" id="KW-0472">Membrane</keyword>
<reference evidence="9 10" key="1">
    <citation type="journal article" date="2014" name="Int. J. Syst. Evol. Microbiol.">
        <title>Complete genome sequence of Corynebacterium casei LMG S-19264T (=DSM 44701T), isolated from a smear-ripened cheese.</title>
        <authorList>
            <consortium name="US DOE Joint Genome Institute (JGI-PGF)"/>
            <person name="Walter F."/>
            <person name="Albersmeier A."/>
            <person name="Kalinowski J."/>
            <person name="Ruckert C."/>
        </authorList>
    </citation>
    <scope>NUCLEOTIDE SEQUENCE [LARGE SCALE GENOMIC DNA]</scope>
    <source>
        <strain evidence="9 10">CGMCC 1.12976</strain>
    </source>
</reference>
<dbReference type="CDD" id="cd12822">
    <property type="entry name" value="TmCorA-like"/>
    <property type="match status" value="1"/>
</dbReference>
<evidence type="ECO:0000313" key="9">
    <source>
        <dbReference type="EMBL" id="GGF23159.1"/>
    </source>
</evidence>
<organism evidence="9 10">
    <name type="scientific">Subtercola lobariae</name>
    <dbReference type="NCBI Taxonomy" id="1588641"/>
    <lineage>
        <taxon>Bacteria</taxon>
        <taxon>Bacillati</taxon>
        <taxon>Actinomycetota</taxon>
        <taxon>Actinomycetes</taxon>
        <taxon>Micrococcales</taxon>
        <taxon>Microbacteriaceae</taxon>
        <taxon>Subtercola</taxon>
    </lineage>
</organism>
<comment type="similarity">
    <text evidence="2">Belongs to the CorA metal ion transporter (MIT) (TC 1.A.35) family.</text>
</comment>
<dbReference type="GO" id="GO:0050897">
    <property type="term" value="F:cobalt ion binding"/>
    <property type="evidence" value="ECO:0007669"/>
    <property type="project" value="TreeGrafter"/>
</dbReference>
<keyword evidence="4" id="KW-1003">Cell membrane</keyword>
<protein>
    <submittedName>
        <fullName evidence="9">Magnesium transporter CorA</fullName>
    </submittedName>
</protein>
<evidence type="ECO:0000256" key="7">
    <source>
        <dbReference type="ARBA" id="ARBA00023136"/>
    </source>
</evidence>
<dbReference type="PANTHER" id="PTHR46494">
    <property type="entry name" value="CORA FAMILY METAL ION TRANSPORTER (EUROFUNG)"/>
    <property type="match status" value="1"/>
</dbReference>
<dbReference type="GO" id="GO:0005886">
    <property type="term" value="C:plasma membrane"/>
    <property type="evidence" value="ECO:0007669"/>
    <property type="project" value="UniProtKB-SubCell"/>
</dbReference>
<evidence type="ECO:0000256" key="4">
    <source>
        <dbReference type="ARBA" id="ARBA00022475"/>
    </source>
</evidence>
<dbReference type="InterPro" id="IPR045861">
    <property type="entry name" value="CorA_cytoplasmic_dom"/>
</dbReference>
<keyword evidence="5 8" id="KW-0812">Transmembrane</keyword>
<sequence length="313" mass="35350">MIVDQNFPLADVSEHLDEPLSVVWVDLCRPDISELEVLASELDLHALAVEDAVNLHQRPKLDRYADHLFLSGYRARFDADTGNVTTSEVAAFITERALVTVRKDDRFDIDAVTARWDGSPDLARNGVGYLVYGLIDYLVDGYFEAVQSLDEEIEDVAAQLFEPAADQEKLQRRIFDLRRGLVVLRRVSLPMREVVNTILRRDLRLVTEEMGPYFQDVYDHILRVTEWTESLRDLATSVLEANLAIQGNRLNVITKKVTGWAAIIAVPTAITGFYGQNVPYPDFGQFSGFITSCALILGLGVALYVIFKRKDWI</sequence>
<dbReference type="AlphaFoldDB" id="A0A917EW04"/>
<dbReference type="InterPro" id="IPR002523">
    <property type="entry name" value="MgTranspt_CorA/ZnTranspt_ZntB"/>
</dbReference>
<dbReference type="Gene3D" id="1.20.58.340">
    <property type="entry name" value="Magnesium transport protein CorA, transmembrane region"/>
    <property type="match status" value="2"/>
</dbReference>
<dbReference type="EMBL" id="BMGP01000002">
    <property type="protein sequence ID" value="GGF23159.1"/>
    <property type="molecule type" value="Genomic_DNA"/>
</dbReference>
<evidence type="ECO:0000256" key="3">
    <source>
        <dbReference type="ARBA" id="ARBA00022448"/>
    </source>
</evidence>
<keyword evidence="10" id="KW-1185">Reference proteome</keyword>
<accession>A0A917EW04</accession>
<dbReference type="SUPFAM" id="SSF144083">
    <property type="entry name" value="Magnesium transport protein CorA, transmembrane region"/>
    <property type="match status" value="1"/>
</dbReference>
<evidence type="ECO:0000256" key="8">
    <source>
        <dbReference type="SAM" id="Phobius"/>
    </source>
</evidence>
<dbReference type="InterPro" id="IPR045863">
    <property type="entry name" value="CorA_TM1_TM2"/>
</dbReference>
<name>A0A917EW04_9MICO</name>
<evidence type="ECO:0000256" key="2">
    <source>
        <dbReference type="ARBA" id="ARBA00009765"/>
    </source>
</evidence>
<keyword evidence="3" id="KW-0813">Transport</keyword>
<evidence type="ECO:0000256" key="6">
    <source>
        <dbReference type="ARBA" id="ARBA00022989"/>
    </source>
</evidence>
<feature type="transmembrane region" description="Helical" evidence="8">
    <location>
        <begin position="257"/>
        <end position="274"/>
    </location>
</feature>
<evidence type="ECO:0000256" key="1">
    <source>
        <dbReference type="ARBA" id="ARBA00004651"/>
    </source>
</evidence>
<dbReference type="GO" id="GO:0015087">
    <property type="term" value="F:cobalt ion transmembrane transporter activity"/>
    <property type="evidence" value="ECO:0007669"/>
    <property type="project" value="TreeGrafter"/>
</dbReference>
<evidence type="ECO:0000313" key="10">
    <source>
        <dbReference type="Proteomes" id="UP000598775"/>
    </source>
</evidence>
<dbReference type="GO" id="GO:0015095">
    <property type="term" value="F:magnesium ion transmembrane transporter activity"/>
    <property type="evidence" value="ECO:0007669"/>
    <property type="project" value="TreeGrafter"/>
</dbReference>
<dbReference type="Pfam" id="PF01544">
    <property type="entry name" value="CorA"/>
    <property type="match status" value="1"/>
</dbReference>
<gene>
    <name evidence="9" type="ORF">GCM10011399_15960</name>
</gene>
<feature type="transmembrane region" description="Helical" evidence="8">
    <location>
        <begin position="286"/>
        <end position="307"/>
    </location>
</feature>
<proteinExistence type="inferred from homology"/>
<dbReference type="PANTHER" id="PTHR46494:SF1">
    <property type="entry name" value="CORA FAMILY METAL ION TRANSPORTER (EUROFUNG)"/>
    <property type="match status" value="1"/>
</dbReference>
<evidence type="ECO:0000256" key="5">
    <source>
        <dbReference type="ARBA" id="ARBA00022692"/>
    </source>
</evidence>
<dbReference type="Gene3D" id="3.30.460.20">
    <property type="entry name" value="CorA soluble domain-like"/>
    <property type="match status" value="1"/>
</dbReference>
<keyword evidence="6 8" id="KW-1133">Transmembrane helix</keyword>